<feature type="compositionally biased region" description="Basic and acidic residues" evidence="5">
    <location>
        <begin position="119"/>
        <end position="137"/>
    </location>
</feature>
<evidence type="ECO:0000256" key="4">
    <source>
        <dbReference type="ARBA" id="ARBA00023125"/>
    </source>
</evidence>
<evidence type="ECO:0000259" key="6">
    <source>
        <dbReference type="SMART" id="SM00980"/>
    </source>
</evidence>
<sequence>MVMCAIFGCSNRSDNRGRKRSTNGHFFSIPKTVENQCERSKALSTKRRSLWLARIKRADLDIENPNLRVCGVHFITGKPAKLFDETDPDWAPSLLLGYSAKNTDPSRHRRLEKRRAVKRQADAKKREAEAQKRRAEADAAALGIQQCADRPLSPHPTGETDADESDTGVTVQTEMTMEDIQLLEKQCISLNEHLYAARVEKEELEMSEKSLRSCDRKVMFYTGMANFTVLSAVFKVVESDVSHNINNSLSKFQEFILFMMKIKGDELTPLDKIVTVCCALCNLCPSIVATVKNGSEENVATVEDD</sequence>
<keyword evidence="2" id="KW-0863">Zinc-finger</keyword>
<protein>
    <recommendedName>
        <fullName evidence="6">THAP-type domain-containing protein</fullName>
    </recommendedName>
</protein>
<evidence type="ECO:0000313" key="7">
    <source>
        <dbReference type="EMBL" id="KAH7969119.1"/>
    </source>
</evidence>
<dbReference type="SMART" id="SM00980">
    <property type="entry name" value="THAP"/>
    <property type="match status" value="1"/>
</dbReference>
<reference evidence="7" key="2">
    <citation type="submission" date="2021-09" db="EMBL/GenBank/DDBJ databases">
        <authorList>
            <person name="Jia N."/>
            <person name="Wang J."/>
            <person name="Shi W."/>
            <person name="Du L."/>
            <person name="Sun Y."/>
            <person name="Zhan W."/>
            <person name="Jiang J."/>
            <person name="Wang Q."/>
            <person name="Zhang B."/>
            <person name="Ji P."/>
            <person name="Sakyi L.B."/>
            <person name="Cui X."/>
            <person name="Yuan T."/>
            <person name="Jiang B."/>
            <person name="Yang W."/>
            <person name="Lam T.T.-Y."/>
            <person name="Chang Q."/>
            <person name="Ding S."/>
            <person name="Wang X."/>
            <person name="Zhu J."/>
            <person name="Ruan X."/>
            <person name="Zhao L."/>
            <person name="Wei J."/>
            <person name="Que T."/>
            <person name="Du C."/>
            <person name="Cheng J."/>
            <person name="Dai P."/>
            <person name="Han X."/>
            <person name="Huang E."/>
            <person name="Gao Y."/>
            <person name="Liu J."/>
            <person name="Shao H."/>
            <person name="Ye R."/>
            <person name="Li L."/>
            <person name="Wei W."/>
            <person name="Wang X."/>
            <person name="Wang C."/>
            <person name="Huo Q."/>
            <person name="Li W."/>
            <person name="Guo W."/>
            <person name="Chen H."/>
            <person name="Chen S."/>
            <person name="Zhou L."/>
            <person name="Zhou L."/>
            <person name="Ni X."/>
            <person name="Tian J."/>
            <person name="Zhou Y."/>
            <person name="Sheng Y."/>
            <person name="Liu T."/>
            <person name="Pan Y."/>
            <person name="Xia L."/>
            <person name="Li J."/>
            <person name="Zhao F."/>
            <person name="Cao W."/>
        </authorList>
    </citation>
    <scope>NUCLEOTIDE SEQUENCE</scope>
    <source>
        <strain evidence="7">Rsan-2018</strain>
        <tissue evidence="7">Larvae</tissue>
    </source>
</reference>
<evidence type="ECO:0000256" key="2">
    <source>
        <dbReference type="ARBA" id="ARBA00022771"/>
    </source>
</evidence>
<feature type="compositionally biased region" description="Basic residues" evidence="5">
    <location>
        <begin position="107"/>
        <end position="118"/>
    </location>
</feature>
<evidence type="ECO:0000256" key="1">
    <source>
        <dbReference type="ARBA" id="ARBA00022723"/>
    </source>
</evidence>
<dbReference type="EMBL" id="JABSTV010001248">
    <property type="protein sequence ID" value="KAH7969119.1"/>
    <property type="molecule type" value="Genomic_DNA"/>
</dbReference>
<keyword evidence="3" id="KW-0862">Zinc</keyword>
<keyword evidence="1" id="KW-0479">Metal-binding</keyword>
<comment type="caution">
    <text evidence="7">The sequence shown here is derived from an EMBL/GenBank/DDBJ whole genome shotgun (WGS) entry which is preliminary data.</text>
</comment>
<name>A0A9D4T3V0_RHISA</name>
<evidence type="ECO:0000313" key="8">
    <source>
        <dbReference type="Proteomes" id="UP000821837"/>
    </source>
</evidence>
<proteinExistence type="predicted"/>
<dbReference type="Pfam" id="PF05485">
    <property type="entry name" value="THAP"/>
    <property type="match status" value="1"/>
</dbReference>
<gene>
    <name evidence="7" type="ORF">HPB52_014734</name>
</gene>
<reference evidence="7" key="1">
    <citation type="journal article" date="2020" name="Cell">
        <title>Large-Scale Comparative Analyses of Tick Genomes Elucidate Their Genetic Diversity and Vector Capacities.</title>
        <authorList>
            <consortium name="Tick Genome and Microbiome Consortium (TIGMIC)"/>
            <person name="Jia N."/>
            <person name="Wang J."/>
            <person name="Shi W."/>
            <person name="Du L."/>
            <person name="Sun Y."/>
            <person name="Zhan W."/>
            <person name="Jiang J.F."/>
            <person name="Wang Q."/>
            <person name="Zhang B."/>
            <person name="Ji P."/>
            <person name="Bell-Sakyi L."/>
            <person name="Cui X.M."/>
            <person name="Yuan T.T."/>
            <person name="Jiang B.G."/>
            <person name="Yang W.F."/>
            <person name="Lam T.T."/>
            <person name="Chang Q.C."/>
            <person name="Ding S.J."/>
            <person name="Wang X.J."/>
            <person name="Zhu J.G."/>
            <person name="Ruan X.D."/>
            <person name="Zhao L."/>
            <person name="Wei J.T."/>
            <person name="Ye R.Z."/>
            <person name="Que T.C."/>
            <person name="Du C.H."/>
            <person name="Zhou Y.H."/>
            <person name="Cheng J.X."/>
            <person name="Dai P.F."/>
            <person name="Guo W.B."/>
            <person name="Han X.H."/>
            <person name="Huang E.J."/>
            <person name="Li L.F."/>
            <person name="Wei W."/>
            <person name="Gao Y.C."/>
            <person name="Liu J.Z."/>
            <person name="Shao H.Z."/>
            <person name="Wang X."/>
            <person name="Wang C.C."/>
            <person name="Yang T.C."/>
            <person name="Huo Q.B."/>
            <person name="Li W."/>
            <person name="Chen H.Y."/>
            <person name="Chen S.E."/>
            <person name="Zhou L.G."/>
            <person name="Ni X.B."/>
            <person name="Tian J.H."/>
            <person name="Sheng Y."/>
            <person name="Liu T."/>
            <person name="Pan Y.S."/>
            <person name="Xia L.Y."/>
            <person name="Li J."/>
            <person name="Zhao F."/>
            <person name="Cao W.C."/>
        </authorList>
    </citation>
    <scope>NUCLEOTIDE SEQUENCE</scope>
    <source>
        <strain evidence="7">Rsan-2018</strain>
    </source>
</reference>
<dbReference type="VEuPathDB" id="VectorBase:RSAN_044091"/>
<evidence type="ECO:0000256" key="3">
    <source>
        <dbReference type="ARBA" id="ARBA00022833"/>
    </source>
</evidence>
<accession>A0A9D4T3V0</accession>
<feature type="region of interest" description="Disordered" evidence="5">
    <location>
        <begin position="101"/>
        <end position="167"/>
    </location>
</feature>
<dbReference type="GO" id="GO:0003677">
    <property type="term" value="F:DNA binding"/>
    <property type="evidence" value="ECO:0007669"/>
    <property type="project" value="UniProtKB-KW"/>
</dbReference>
<feature type="domain" description="THAP-type" evidence="6">
    <location>
        <begin position="2"/>
        <end position="101"/>
    </location>
</feature>
<dbReference type="SUPFAM" id="SSF57716">
    <property type="entry name" value="Glucocorticoid receptor-like (DNA-binding domain)"/>
    <property type="match status" value="1"/>
</dbReference>
<dbReference type="InterPro" id="IPR006612">
    <property type="entry name" value="THAP_Znf"/>
</dbReference>
<organism evidence="7 8">
    <name type="scientific">Rhipicephalus sanguineus</name>
    <name type="common">Brown dog tick</name>
    <name type="synonym">Ixodes sanguineus</name>
    <dbReference type="NCBI Taxonomy" id="34632"/>
    <lineage>
        <taxon>Eukaryota</taxon>
        <taxon>Metazoa</taxon>
        <taxon>Ecdysozoa</taxon>
        <taxon>Arthropoda</taxon>
        <taxon>Chelicerata</taxon>
        <taxon>Arachnida</taxon>
        <taxon>Acari</taxon>
        <taxon>Parasitiformes</taxon>
        <taxon>Ixodida</taxon>
        <taxon>Ixodoidea</taxon>
        <taxon>Ixodidae</taxon>
        <taxon>Rhipicephalinae</taxon>
        <taxon>Rhipicephalus</taxon>
        <taxon>Rhipicephalus</taxon>
    </lineage>
</organism>
<dbReference type="GO" id="GO:0008270">
    <property type="term" value="F:zinc ion binding"/>
    <property type="evidence" value="ECO:0007669"/>
    <property type="project" value="UniProtKB-KW"/>
</dbReference>
<dbReference type="AlphaFoldDB" id="A0A9D4T3V0"/>
<dbReference type="Proteomes" id="UP000821837">
    <property type="component" value="Unassembled WGS sequence"/>
</dbReference>
<evidence type="ECO:0000256" key="5">
    <source>
        <dbReference type="SAM" id="MobiDB-lite"/>
    </source>
</evidence>
<keyword evidence="4" id="KW-0238">DNA-binding</keyword>
<keyword evidence="8" id="KW-1185">Reference proteome</keyword>
<dbReference type="PANTHER" id="PTHR23080">
    <property type="entry name" value="THAP DOMAIN PROTEIN"/>
    <property type="match status" value="1"/>
</dbReference>